<comment type="caution">
    <text evidence="2">The sequence shown here is derived from an EMBL/GenBank/DDBJ whole genome shotgun (WGS) entry which is preliminary data.</text>
</comment>
<proteinExistence type="predicted"/>
<organism evidence="2 3">
    <name type="scientific">Paractinoplanes rishiriensis</name>
    <dbReference type="NCBI Taxonomy" id="1050105"/>
    <lineage>
        <taxon>Bacteria</taxon>
        <taxon>Bacillati</taxon>
        <taxon>Actinomycetota</taxon>
        <taxon>Actinomycetes</taxon>
        <taxon>Micromonosporales</taxon>
        <taxon>Micromonosporaceae</taxon>
        <taxon>Paractinoplanes</taxon>
    </lineage>
</organism>
<evidence type="ECO:0000313" key="3">
    <source>
        <dbReference type="Proteomes" id="UP000636960"/>
    </source>
</evidence>
<dbReference type="AlphaFoldDB" id="A0A919JU76"/>
<feature type="compositionally biased region" description="Pro residues" evidence="1">
    <location>
        <begin position="70"/>
        <end position="81"/>
    </location>
</feature>
<feature type="region of interest" description="Disordered" evidence="1">
    <location>
        <begin position="1"/>
        <end position="23"/>
    </location>
</feature>
<dbReference type="EMBL" id="BOMV01000021">
    <property type="protein sequence ID" value="GIE94858.1"/>
    <property type="molecule type" value="Genomic_DNA"/>
</dbReference>
<dbReference type="Proteomes" id="UP000636960">
    <property type="component" value="Unassembled WGS sequence"/>
</dbReference>
<evidence type="ECO:0000256" key="1">
    <source>
        <dbReference type="SAM" id="MobiDB-lite"/>
    </source>
</evidence>
<feature type="region of interest" description="Disordered" evidence="1">
    <location>
        <begin position="68"/>
        <end position="106"/>
    </location>
</feature>
<protein>
    <submittedName>
        <fullName evidence="2">Uncharacterized protein</fullName>
    </submittedName>
</protein>
<reference evidence="2" key="1">
    <citation type="submission" date="2021-01" db="EMBL/GenBank/DDBJ databases">
        <title>Whole genome shotgun sequence of Actinoplanes rishiriensis NBRC 108556.</title>
        <authorList>
            <person name="Komaki H."/>
            <person name="Tamura T."/>
        </authorList>
    </citation>
    <scope>NUCLEOTIDE SEQUENCE</scope>
    <source>
        <strain evidence="2">NBRC 108556</strain>
    </source>
</reference>
<sequence length="106" mass="11223">MASLSYQPESPACPEPPPVQLEPHRFLEPLPRRIITDGRTASIGYAAGQPSTMVKVFCTDGGTFTMRVAPPGPAPGAPDPPGTGQDENVWEDEGGGLGPLRNRTVR</sequence>
<evidence type="ECO:0000313" key="2">
    <source>
        <dbReference type="EMBL" id="GIE94858.1"/>
    </source>
</evidence>
<feature type="compositionally biased region" description="Pro residues" evidence="1">
    <location>
        <begin position="11"/>
        <end position="20"/>
    </location>
</feature>
<gene>
    <name evidence="2" type="ORF">Ari01nite_23230</name>
</gene>
<name>A0A919JU76_9ACTN</name>
<accession>A0A919JU76</accession>
<keyword evidence="3" id="KW-1185">Reference proteome</keyword>